<dbReference type="PROSITE" id="PS50887">
    <property type="entry name" value="GGDEF"/>
    <property type="match status" value="1"/>
</dbReference>
<dbReference type="PANTHER" id="PTHR44757:SF2">
    <property type="entry name" value="BIOFILM ARCHITECTURE MAINTENANCE PROTEIN MBAA"/>
    <property type="match status" value="1"/>
</dbReference>
<dbReference type="CDD" id="cd01949">
    <property type="entry name" value="GGDEF"/>
    <property type="match status" value="1"/>
</dbReference>
<dbReference type="EC" id="2.7.7.65" evidence="4"/>
<dbReference type="FunFam" id="3.30.70.270:FF:000001">
    <property type="entry name" value="Diguanylate cyclase domain protein"/>
    <property type="match status" value="1"/>
</dbReference>
<dbReference type="InterPro" id="IPR013656">
    <property type="entry name" value="PAS_4"/>
</dbReference>
<evidence type="ECO:0000259" key="1">
    <source>
        <dbReference type="PROSITE" id="PS50112"/>
    </source>
</evidence>
<dbReference type="InterPro" id="IPR052155">
    <property type="entry name" value="Biofilm_reg_signaling"/>
</dbReference>
<dbReference type="SMART" id="SM00086">
    <property type="entry name" value="PAC"/>
    <property type="match status" value="2"/>
</dbReference>
<feature type="domain" description="PAS" evidence="1">
    <location>
        <begin position="134"/>
        <end position="178"/>
    </location>
</feature>
<dbReference type="InterPro" id="IPR035965">
    <property type="entry name" value="PAS-like_dom_sf"/>
</dbReference>
<reference evidence="4" key="1">
    <citation type="submission" date="2016-10" db="EMBL/GenBank/DDBJ databases">
        <title>Sequence of Gallionella enrichment culture.</title>
        <authorList>
            <person name="Poehlein A."/>
            <person name="Muehling M."/>
            <person name="Daniel R."/>
        </authorList>
    </citation>
    <scope>NUCLEOTIDE SEQUENCE</scope>
</reference>
<dbReference type="SMART" id="SM00091">
    <property type="entry name" value="PAS"/>
    <property type="match status" value="2"/>
</dbReference>
<keyword evidence="4" id="KW-0548">Nucleotidyltransferase</keyword>
<dbReference type="NCBIfam" id="TIGR00254">
    <property type="entry name" value="GGDEF"/>
    <property type="match status" value="1"/>
</dbReference>
<evidence type="ECO:0000313" key="4">
    <source>
        <dbReference type="EMBL" id="OIQ92340.1"/>
    </source>
</evidence>
<protein>
    <submittedName>
        <fullName evidence="4">Putative diguanylate cyclase YdaM</fullName>
        <ecNumber evidence="4">2.7.7.65</ecNumber>
    </submittedName>
</protein>
<dbReference type="SUPFAM" id="SSF55073">
    <property type="entry name" value="Nucleotide cyclase"/>
    <property type="match status" value="1"/>
</dbReference>
<dbReference type="Gene3D" id="3.30.450.20">
    <property type="entry name" value="PAS domain"/>
    <property type="match status" value="2"/>
</dbReference>
<sequence length="434" mass="48369">MSSPPPTPALTPPAEWLELLPACVIVIVDGHFAWANAAALQLMEAEEAADFVGRAVAELVHPLDLHRVEARIRHAVENAGTNPTTEFRVYTCRGHERVLAMTSRPLDFGGRAAVLAAFLDMTQRAAMEERLQETDRNFRRIMDTMQDVFYRTDAHGITRYVCPAVQNVLGYRADEIIGLPAAAFYPDLSERDRLVDAIREHGFVHDFPGRMQRKDGVIIDISISTHALVDERGEFAGVEGIWRDISQRKAMERELERLASLDDLTGLPNRRCTLQALEHAIERRGGRRETSPLCVLMLDLDHFKRVNDEHGHLVGDLALQHVASIMQRWSRDGDVLGRLGGEEFLLIVDAADLDATLDVAERIREAVQDMPPPERPGLALTVSIGVAQWRETDVDASRLLDRVDRAMYAAKNSGRNRVCTSSNELPNGPIASSI</sequence>
<dbReference type="CDD" id="cd00130">
    <property type="entry name" value="PAS"/>
    <property type="match status" value="2"/>
</dbReference>
<dbReference type="SMART" id="SM00267">
    <property type="entry name" value="GGDEF"/>
    <property type="match status" value="1"/>
</dbReference>
<dbReference type="SUPFAM" id="SSF55785">
    <property type="entry name" value="PYP-like sensor domain (PAS domain)"/>
    <property type="match status" value="2"/>
</dbReference>
<dbReference type="InterPro" id="IPR000014">
    <property type="entry name" value="PAS"/>
</dbReference>
<organism evidence="4">
    <name type="scientific">mine drainage metagenome</name>
    <dbReference type="NCBI Taxonomy" id="410659"/>
    <lineage>
        <taxon>unclassified sequences</taxon>
        <taxon>metagenomes</taxon>
        <taxon>ecological metagenomes</taxon>
    </lineage>
</organism>
<feature type="domain" description="GGDEF" evidence="3">
    <location>
        <begin position="291"/>
        <end position="423"/>
    </location>
</feature>
<dbReference type="GO" id="GO:0052621">
    <property type="term" value="F:diguanylate cyclase activity"/>
    <property type="evidence" value="ECO:0007669"/>
    <property type="project" value="UniProtKB-EC"/>
</dbReference>
<evidence type="ECO:0000259" key="3">
    <source>
        <dbReference type="PROSITE" id="PS50887"/>
    </source>
</evidence>
<dbReference type="InterPro" id="IPR000700">
    <property type="entry name" value="PAS-assoc_C"/>
</dbReference>
<dbReference type="Gene3D" id="3.30.70.270">
    <property type="match status" value="1"/>
</dbReference>
<accession>A0A1J5RJR8</accession>
<dbReference type="PROSITE" id="PS50112">
    <property type="entry name" value="PAS"/>
    <property type="match status" value="1"/>
</dbReference>
<dbReference type="InterPro" id="IPR000160">
    <property type="entry name" value="GGDEF_dom"/>
</dbReference>
<dbReference type="PROSITE" id="PS50113">
    <property type="entry name" value="PAC"/>
    <property type="match status" value="1"/>
</dbReference>
<dbReference type="InterPro" id="IPR001610">
    <property type="entry name" value="PAC"/>
</dbReference>
<evidence type="ECO:0000259" key="2">
    <source>
        <dbReference type="PROSITE" id="PS50113"/>
    </source>
</evidence>
<dbReference type="InterPro" id="IPR029787">
    <property type="entry name" value="Nucleotide_cyclase"/>
</dbReference>
<dbReference type="Pfam" id="PF13426">
    <property type="entry name" value="PAS_9"/>
    <property type="match status" value="1"/>
</dbReference>
<dbReference type="EMBL" id="MLJW01000234">
    <property type="protein sequence ID" value="OIQ92340.1"/>
    <property type="molecule type" value="Genomic_DNA"/>
</dbReference>
<dbReference type="Pfam" id="PF00990">
    <property type="entry name" value="GGDEF"/>
    <property type="match status" value="1"/>
</dbReference>
<gene>
    <name evidence="4" type="primary">ydaM_17</name>
    <name evidence="4" type="ORF">GALL_257060</name>
</gene>
<name>A0A1J5RJR8_9ZZZZ</name>
<feature type="domain" description="PAC" evidence="2">
    <location>
        <begin position="205"/>
        <end position="257"/>
    </location>
</feature>
<proteinExistence type="predicted"/>
<dbReference type="PANTHER" id="PTHR44757">
    <property type="entry name" value="DIGUANYLATE CYCLASE DGCP"/>
    <property type="match status" value="1"/>
</dbReference>
<dbReference type="InterPro" id="IPR043128">
    <property type="entry name" value="Rev_trsase/Diguanyl_cyclase"/>
</dbReference>
<comment type="caution">
    <text evidence="4">The sequence shown here is derived from an EMBL/GenBank/DDBJ whole genome shotgun (WGS) entry which is preliminary data.</text>
</comment>
<dbReference type="NCBIfam" id="TIGR00229">
    <property type="entry name" value="sensory_box"/>
    <property type="match status" value="2"/>
</dbReference>
<dbReference type="Pfam" id="PF08448">
    <property type="entry name" value="PAS_4"/>
    <property type="match status" value="1"/>
</dbReference>
<dbReference type="AlphaFoldDB" id="A0A1J5RJR8"/>
<keyword evidence="4" id="KW-0808">Transferase</keyword>